<dbReference type="Proteomes" id="UP001165080">
    <property type="component" value="Unassembled WGS sequence"/>
</dbReference>
<reference evidence="2 3" key="1">
    <citation type="journal article" date="2023" name="Commun. Biol.">
        <title>Reorganization of the ancestral sex-determining regions during the evolution of trioecy in Pleodorina starrii.</title>
        <authorList>
            <person name="Takahashi K."/>
            <person name="Suzuki S."/>
            <person name="Kawai-Toyooka H."/>
            <person name="Yamamoto K."/>
            <person name="Hamaji T."/>
            <person name="Ootsuki R."/>
            <person name="Yamaguchi H."/>
            <person name="Kawachi M."/>
            <person name="Higashiyama T."/>
            <person name="Nozaki H."/>
        </authorList>
    </citation>
    <scope>NUCLEOTIDE SEQUENCE [LARGE SCALE GENOMIC DNA]</scope>
    <source>
        <strain evidence="2 3">NIES-4479</strain>
    </source>
</reference>
<feature type="compositionally biased region" description="Polar residues" evidence="1">
    <location>
        <begin position="1524"/>
        <end position="1535"/>
    </location>
</feature>
<feature type="region of interest" description="Disordered" evidence="1">
    <location>
        <begin position="1446"/>
        <end position="1470"/>
    </location>
</feature>
<keyword evidence="3" id="KW-1185">Reference proteome</keyword>
<feature type="compositionally biased region" description="Low complexity" evidence="1">
    <location>
        <begin position="608"/>
        <end position="631"/>
    </location>
</feature>
<feature type="compositionally biased region" description="Gly residues" evidence="1">
    <location>
        <begin position="1685"/>
        <end position="1695"/>
    </location>
</feature>
<feature type="compositionally biased region" description="Basic and acidic residues" evidence="1">
    <location>
        <begin position="1566"/>
        <end position="1584"/>
    </location>
</feature>
<proteinExistence type="predicted"/>
<accession>A0A9W6F8P0</accession>
<feature type="region of interest" description="Disordered" evidence="1">
    <location>
        <begin position="1505"/>
        <end position="1603"/>
    </location>
</feature>
<evidence type="ECO:0000313" key="3">
    <source>
        <dbReference type="Proteomes" id="UP001165080"/>
    </source>
</evidence>
<feature type="compositionally biased region" description="Low complexity" evidence="1">
    <location>
        <begin position="449"/>
        <end position="463"/>
    </location>
</feature>
<feature type="region of interest" description="Disordered" evidence="1">
    <location>
        <begin position="299"/>
        <end position="654"/>
    </location>
</feature>
<protein>
    <submittedName>
        <fullName evidence="2">Uncharacterized protein</fullName>
    </submittedName>
</protein>
<organism evidence="2 3">
    <name type="scientific">Pleodorina starrii</name>
    <dbReference type="NCBI Taxonomy" id="330485"/>
    <lineage>
        <taxon>Eukaryota</taxon>
        <taxon>Viridiplantae</taxon>
        <taxon>Chlorophyta</taxon>
        <taxon>core chlorophytes</taxon>
        <taxon>Chlorophyceae</taxon>
        <taxon>CS clade</taxon>
        <taxon>Chlamydomonadales</taxon>
        <taxon>Volvocaceae</taxon>
        <taxon>Pleodorina</taxon>
    </lineage>
</organism>
<dbReference type="EMBL" id="BRXU01000034">
    <property type="protein sequence ID" value="GLC60464.1"/>
    <property type="molecule type" value="Genomic_DNA"/>
</dbReference>
<feature type="compositionally biased region" description="Low complexity" evidence="1">
    <location>
        <begin position="575"/>
        <end position="594"/>
    </location>
</feature>
<feature type="compositionally biased region" description="Low complexity" evidence="1">
    <location>
        <begin position="1456"/>
        <end position="1465"/>
    </location>
</feature>
<feature type="compositionally biased region" description="Polar residues" evidence="1">
    <location>
        <begin position="416"/>
        <end position="429"/>
    </location>
</feature>
<feature type="compositionally biased region" description="Polar residues" evidence="1">
    <location>
        <begin position="319"/>
        <end position="332"/>
    </location>
</feature>
<feature type="compositionally biased region" description="Basic and acidic residues" evidence="1">
    <location>
        <begin position="17"/>
        <end position="31"/>
    </location>
</feature>
<name>A0A9W6F8P0_9CHLO</name>
<evidence type="ECO:0000313" key="2">
    <source>
        <dbReference type="EMBL" id="GLC60464.1"/>
    </source>
</evidence>
<feature type="region of interest" description="Disordered" evidence="1">
    <location>
        <begin position="17"/>
        <end position="47"/>
    </location>
</feature>
<comment type="caution">
    <text evidence="2">The sequence shown here is derived from an EMBL/GenBank/DDBJ whole genome shotgun (WGS) entry which is preliminary data.</text>
</comment>
<sequence>MRVVNIKNSEAIYEAGIDGRMRVHSPSEDGGGRSPPSSEPYNSDAAAKTRANKLASREELRRTSGAGASTTAHVDSVAKLVDIAFLVDCTDRLRSVLDTLRDILRITGELVREKHPGVGIHVAFIGSRSHDHSIVAELKPLGNETFEELTSIRLRASSSTYGSQDMLPGVDFEEVLGLRWSAATRVLVQVSDAPTAAASERKAGGSGTGEGSCSAGHGALLQRLHKECGLQAHYVLTFDDTTRKFAGEILKYYNEPGWLFLKRLDEPGTLPYKFAEQIVGLVDEAAAAEVALADTIADDVTGPVTPENTPDLPAVPTEGEQSTVRSTSQASQFMEDHKVTLPQDVDGVSPNNRYHRASSEDGTGPSAQDASPRSAEAGAGQQQQQRQQQVPPTFGRPSDKGDGRSSPRSSPLAVASTAQTTPKGSLRAQSGSGHGSHHKSTRPSSVAGADTTTPQTDPRPTAASGHSSSPSEAADGASPKGSLRTEAGALDAGPGPEAGTGTVDPRAAPHAEAGSAHSGSSSRGGSPPSVAGAGETIPKSGPTAPGAGVEERISAKSGPPSSAGSGRNTPRSVPRSEAGASSAAPRAAGPRSEAYSVSSLGAPPSTLRSSPPSEAGSGSPRSSATTTSSRPLLGSTRLSGAPGPKTSATEAGASAGVQPLPWSARALADFKAEMRKTGFVLLDPSDEPLAARLDAVFALPQELWPVLPPGAVYCLEAADPRLGSFAYLQHRDFPHTKVRLGTYFGKWGRHLVDYVVSWQPTPRAEAAWQLAGDGKQPPLPWEPRQVVAHTTQGEYQYGNTRMKFKGPKSTQLGAEVVEWSDAHGVDLVDTKAANETAPRNSDKDRDAHLLYPPRPNTWGEMARRPLVGNLRSRGGGAYVHHINYDNSGLRASCGRRIPTGFFFTLVPNVQTQPPTVPGGPVSSNRPSSAGRAIAAARQSRSKYLPPKNVSATSAAAAASAAVAAVAAAVTKLQTPRTASNLGPAGYGSQAAGRKAAAGAVVGSNCSGGGGGGGCRLPVQMSLAEVDVVSLTAKEHWRTYDVPFNHPIHSARAQDLGAEEARASGRNVRSFSDAAAVSKVAEQELRLPRPFVPGPLVLPSWDDVPRLYAEHMGAARQLMPVTELDNYGSSKLHMLIHHLQCAATLEYDRLDAKLLLLPQMARLGCKSVEVDAWLQALIEHASYLYDKLEIADTELWDRAPAPGQHQRGSARAVLRSSVAAAPPEAALAAAAAATATAPGASQGWVFPDPLRGTVHESRSAVNLAAQTRPALREAAVPAHQLTKVEWSAIAAVMDPTRHSTLVEAWLRMRPLMTGLAAAPAADSEASSYISSNARATVSGGGDVKAPLSVLTTAADPYTHGSVNRDVLDYVDQDLAAMSCRDSVPGPPPPAKLPKHRGYRGEGPLPPELVADMPRVHKPVRCRGAAETPLPPEFEKMDIWNMRTKAEQATPRGIRVSPAADPDPLDAGAVRSSQAAVHRLQAARQFAATHQAAVRKSMQLAKGEKQFDEPDAPHYGSDVAEDDFSTDITSESGSKAASTPRRRPHAAQRPGGSGSDRRAGTATQTTEDLGHPTAEERALAEERSRAATEAAEIRQSLLKGNGRSRQEILEEALRSAEAAIRSLQPRPPGSSLAGWTPPPDGPDSPRLLAVREEPRDAALQPPLRRGPSRMAHSNPEVLPNDWYKRMGPGGGGGGGGLERTWSVGDDPKGPEPFSLEKIWREPYNSSSEVDFEAVDPNLGQLTRANFTDAGLPGYGGLVDYLTAMGRRRAIAGAELVHLKGNFISKTDVLNLLVVYCSMDHQPDQVELLQRTTQQPVCMRALSAAKQAATVTALAAGPAAAAAAAAADASKPSAARQADLESEAERQRIRAAAWLLGVTWRRITNETYTSFLVQVLGWPPEVAGNMHRTRATHLIARALVRGHDMREVTKPPPR</sequence>
<evidence type="ECO:0000256" key="1">
    <source>
        <dbReference type="SAM" id="MobiDB-lite"/>
    </source>
</evidence>
<feature type="compositionally biased region" description="Low complexity" evidence="1">
    <location>
        <begin position="555"/>
        <end position="566"/>
    </location>
</feature>
<feature type="region of interest" description="Disordered" evidence="1">
    <location>
        <begin position="1617"/>
        <end position="1706"/>
    </location>
</feature>
<feature type="region of interest" description="Disordered" evidence="1">
    <location>
        <begin position="834"/>
        <end position="853"/>
    </location>
</feature>
<gene>
    <name evidence="2" type="primary">PLESTMB000102</name>
    <name evidence="2" type="ORF">PLESTB_001615200</name>
</gene>
<feature type="compositionally biased region" description="Low complexity" evidence="1">
    <location>
        <begin position="505"/>
        <end position="535"/>
    </location>
</feature>